<evidence type="ECO:0000256" key="2">
    <source>
        <dbReference type="ARBA" id="ARBA00022692"/>
    </source>
</evidence>
<evidence type="ECO:0000256" key="6">
    <source>
        <dbReference type="SAM" id="Phobius"/>
    </source>
</evidence>
<dbReference type="AlphaFoldDB" id="A0A242A6N1"/>
<evidence type="ECO:0000256" key="3">
    <source>
        <dbReference type="ARBA" id="ARBA00022989"/>
    </source>
</evidence>
<evidence type="ECO:0000313" key="8">
    <source>
        <dbReference type="Proteomes" id="UP000195043"/>
    </source>
</evidence>
<dbReference type="EMBL" id="NGKU01000001">
    <property type="protein sequence ID" value="OTN76612.1"/>
    <property type="molecule type" value="Genomic_DNA"/>
</dbReference>
<keyword evidence="2 6" id="KW-0812">Transmembrane</keyword>
<feature type="transmembrane region" description="Helical" evidence="6">
    <location>
        <begin position="17"/>
        <end position="42"/>
    </location>
</feature>
<keyword evidence="4 6" id="KW-0472">Membrane</keyword>
<comment type="caution">
    <text evidence="7">The sequence shown here is derived from an EMBL/GenBank/DDBJ whole genome shotgun (WGS) entry which is preliminary data.</text>
</comment>
<dbReference type="RefSeq" id="WP_086274546.1">
    <property type="nucleotide sequence ID" value="NZ_NGKU01000001.1"/>
</dbReference>
<sequence length="127" mass="14260">MLSLHDGLLLLLQEEKILYLLSLLCLAMIIDFASGCLAAYMTGTLTSNQGINGILRKVASIILLLFFMPISFLIPIRSGTALLYVLYSGYLWMELLSIFENYQRMGIDVSFFHDLLQKIKDGSKSDS</sequence>
<comment type="subcellular location">
    <subcellularLocation>
        <location evidence="1">Membrane</location>
        <topology evidence="1">Multi-pass membrane protein</topology>
    </subcellularLocation>
</comment>
<feature type="transmembrane region" description="Helical" evidence="6">
    <location>
        <begin position="81"/>
        <end position="99"/>
    </location>
</feature>
<evidence type="ECO:0000256" key="5">
    <source>
        <dbReference type="ARBA" id="ARBA00023600"/>
    </source>
</evidence>
<dbReference type="Proteomes" id="UP000195043">
    <property type="component" value="Unassembled WGS sequence"/>
</dbReference>
<dbReference type="STRING" id="1834191.A5886_001690"/>
<feature type="transmembrane region" description="Helical" evidence="6">
    <location>
        <begin position="54"/>
        <end position="75"/>
    </location>
</feature>
<name>A0A242A6N1_9ENTE</name>
<reference evidence="7 8" key="1">
    <citation type="submission" date="2017-05" db="EMBL/GenBank/DDBJ databases">
        <title>The Genome Sequence of Enterococcus sp. 8G7_MSG3316.</title>
        <authorList>
            <consortium name="The Broad Institute Genomics Platform"/>
            <consortium name="The Broad Institute Genomic Center for Infectious Diseases"/>
            <person name="Earl A."/>
            <person name="Manson A."/>
            <person name="Schwartman J."/>
            <person name="Gilmore M."/>
            <person name="Abouelleil A."/>
            <person name="Cao P."/>
            <person name="Chapman S."/>
            <person name="Cusick C."/>
            <person name="Shea T."/>
            <person name="Young S."/>
            <person name="Neafsey D."/>
            <person name="Nusbaum C."/>
            <person name="Birren B."/>
        </authorList>
    </citation>
    <scope>NUCLEOTIDE SEQUENCE [LARGE SCALE GENOMIC DNA]</scope>
    <source>
        <strain evidence="7 8">8G7_MSG3316</strain>
    </source>
</reference>
<dbReference type="OrthoDB" id="2193270at2"/>
<proteinExistence type="inferred from homology"/>
<accession>A0A242A6N1</accession>
<evidence type="ECO:0000256" key="4">
    <source>
        <dbReference type="ARBA" id="ARBA00023136"/>
    </source>
</evidence>
<protein>
    <recommendedName>
        <fullName evidence="9">Holin</fullName>
    </recommendedName>
</protein>
<comment type="similarity">
    <text evidence="5">Belongs to the bacteriophage holin family. Cp-1 holin subfamily.</text>
</comment>
<organism evidence="7 8">
    <name type="scientific">Candidatus Enterococcus testudinis</name>
    <dbReference type="NCBI Taxonomy" id="1834191"/>
    <lineage>
        <taxon>Bacteria</taxon>
        <taxon>Bacillati</taxon>
        <taxon>Bacillota</taxon>
        <taxon>Bacilli</taxon>
        <taxon>Lactobacillales</taxon>
        <taxon>Enterococcaceae</taxon>
        <taxon>Enterococcus</taxon>
    </lineage>
</organism>
<keyword evidence="3 6" id="KW-1133">Transmembrane helix</keyword>
<dbReference type="InterPro" id="IPR006480">
    <property type="entry name" value="Phage_holin_4_1"/>
</dbReference>
<keyword evidence="8" id="KW-1185">Reference proteome</keyword>
<evidence type="ECO:0000256" key="1">
    <source>
        <dbReference type="ARBA" id="ARBA00004141"/>
    </source>
</evidence>
<dbReference type="NCBIfam" id="TIGR01593">
    <property type="entry name" value="holin_tox_secr"/>
    <property type="match status" value="1"/>
</dbReference>
<evidence type="ECO:0000313" key="7">
    <source>
        <dbReference type="EMBL" id="OTN76612.1"/>
    </source>
</evidence>
<evidence type="ECO:0008006" key="9">
    <source>
        <dbReference type="Google" id="ProtNLM"/>
    </source>
</evidence>
<dbReference type="Pfam" id="PF05105">
    <property type="entry name" value="Phage_holin_4_1"/>
    <property type="match status" value="1"/>
</dbReference>
<dbReference type="GO" id="GO:0016020">
    <property type="term" value="C:membrane"/>
    <property type="evidence" value="ECO:0007669"/>
    <property type="project" value="UniProtKB-SubCell"/>
</dbReference>
<gene>
    <name evidence="7" type="ORF">A5886_001690</name>
</gene>